<dbReference type="EMBL" id="DVND01000167">
    <property type="protein sequence ID" value="HIU49016.1"/>
    <property type="molecule type" value="Genomic_DNA"/>
</dbReference>
<dbReference type="SUPFAM" id="SSF143414">
    <property type="entry name" value="CcmK-like"/>
    <property type="match status" value="2"/>
</dbReference>
<reference evidence="5" key="2">
    <citation type="journal article" date="2021" name="PeerJ">
        <title>Extensive microbial diversity within the chicken gut microbiome revealed by metagenomics and culture.</title>
        <authorList>
            <person name="Gilroy R."/>
            <person name="Ravi A."/>
            <person name="Getino M."/>
            <person name="Pursley I."/>
            <person name="Horton D.L."/>
            <person name="Alikhan N.F."/>
            <person name="Baker D."/>
            <person name="Gharbi K."/>
            <person name="Hall N."/>
            <person name="Watson M."/>
            <person name="Adriaenssens E.M."/>
            <person name="Foster-Nyarko E."/>
            <person name="Jarju S."/>
            <person name="Secka A."/>
            <person name="Antonio M."/>
            <person name="Oren A."/>
            <person name="Chaudhuri R.R."/>
            <person name="La Ragione R."/>
            <person name="Hildebrand F."/>
            <person name="Pallen M.J."/>
        </authorList>
    </citation>
    <scope>NUCLEOTIDE SEQUENCE</scope>
    <source>
        <strain evidence="5">ChiSjej4B22-9803</strain>
    </source>
</reference>
<dbReference type="Pfam" id="PF00936">
    <property type="entry name" value="BMC"/>
    <property type="match status" value="2"/>
</dbReference>
<dbReference type="InterPro" id="IPR011238">
    <property type="entry name" value="Micro_shell_prot_PduT"/>
</dbReference>
<comment type="subcellular location">
    <subcellularLocation>
        <location evidence="1">Bacterial microcompartment</location>
    </subcellularLocation>
</comment>
<evidence type="ECO:0000313" key="5">
    <source>
        <dbReference type="EMBL" id="HIU49016.1"/>
    </source>
</evidence>
<dbReference type="InterPro" id="IPR050575">
    <property type="entry name" value="BMC_shell"/>
</dbReference>
<dbReference type="AlphaFoldDB" id="A0A9D1LW27"/>
<sequence>MDSVGLIEVKNVSKGIKVTDEMLKSAGVTLLQSGSVCPGKFVTLVGGALSAIQAAVDRAALVAEDALIDKFVIGRLGEKVFEALAGIAQTTERKAFGIVETFTAASAILAADAAVKAAMVELIEVRIARGMGGKSFACFTGEVADVTAAVEAGARIAAKDGVLINTEVIANPHPDLWEAIL</sequence>
<evidence type="ECO:0000256" key="3">
    <source>
        <dbReference type="PROSITE-ProRule" id="PRU01278"/>
    </source>
</evidence>
<dbReference type="SMART" id="SM00877">
    <property type="entry name" value="BMC"/>
    <property type="match status" value="2"/>
</dbReference>
<dbReference type="PANTHER" id="PTHR33941:SF11">
    <property type="entry name" value="BACTERIAL MICROCOMPARTMENT SHELL PROTEIN PDUJ"/>
    <property type="match status" value="1"/>
</dbReference>
<dbReference type="Proteomes" id="UP000824111">
    <property type="component" value="Unassembled WGS sequence"/>
</dbReference>
<proteinExistence type="inferred from homology"/>
<dbReference type="InterPro" id="IPR044872">
    <property type="entry name" value="CcmK/CsoS1_BMC"/>
</dbReference>
<keyword evidence="2" id="KW-1283">Bacterial microcompartment</keyword>
<dbReference type="PANTHER" id="PTHR33941">
    <property type="entry name" value="PROPANEDIOL UTILIZATION PROTEIN PDUA"/>
    <property type="match status" value="1"/>
</dbReference>
<dbReference type="Gene3D" id="3.30.70.1710">
    <property type="match status" value="2"/>
</dbReference>
<evidence type="ECO:0000259" key="4">
    <source>
        <dbReference type="PROSITE" id="PS51930"/>
    </source>
</evidence>
<evidence type="ECO:0000313" key="6">
    <source>
        <dbReference type="Proteomes" id="UP000824111"/>
    </source>
</evidence>
<evidence type="ECO:0000256" key="1">
    <source>
        <dbReference type="ARBA" id="ARBA00024322"/>
    </source>
</evidence>
<dbReference type="InterPro" id="IPR000249">
    <property type="entry name" value="BMC_dom"/>
</dbReference>
<gene>
    <name evidence="5" type="ORF">IAB04_06595</name>
</gene>
<dbReference type="CDD" id="cd07053">
    <property type="entry name" value="BMC_PduT_repeat1"/>
    <property type="match status" value="1"/>
</dbReference>
<dbReference type="PROSITE" id="PS51930">
    <property type="entry name" value="BMC_2"/>
    <property type="match status" value="2"/>
</dbReference>
<accession>A0A9D1LW27</accession>
<protein>
    <submittedName>
        <fullName evidence="5">BMC domain-containing protein</fullName>
    </submittedName>
</protein>
<feature type="domain" description="BMC" evidence="4">
    <location>
        <begin position="95"/>
        <end position="181"/>
    </location>
</feature>
<feature type="domain" description="BMC" evidence="4">
    <location>
        <begin position="3"/>
        <end position="85"/>
    </location>
</feature>
<organism evidence="5 6">
    <name type="scientific">Candidatus Avimonoglobus intestinipullorum</name>
    <dbReference type="NCBI Taxonomy" id="2840699"/>
    <lineage>
        <taxon>Bacteria</taxon>
        <taxon>Bacillati</taxon>
        <taxon>Bacillota</taxon>
        <taxon>Clostridia</taxon>
        <taxon>Eubacteriales</taxon>
        <taxon>Candidatus Avimonoglobus</taxon>
    </lineage>
</organism>
<dbReference type="InterPro" id="IPR037233">
    <property type="entry name" value="CcmK-like_sf"/>
</dbReference>
<name>A0A9D1LW27_9FIRM</name>
<reference evidence="5" key="1">
    <citation type="submission" date="2020-10" db="EMBL/GenBank/DDBJ databases">
        <authorList>
            <person name="Gilroy R."/>
        </authorList>
    </citation>
    <scope>NUCLEOTIDE SEQUENCE</scope>
    <source>
        <strain evidence="5">ChiSjej4B22-9803</strain>
    </source>
</reference>
<comment type="caution">
    <text evidence="5">The sequence shown here is derived from an EMBL/GenBank/DDBJ whole genome shotgun (WGS) entry which is preliminary data.</text>
</comment>
<comment type="similarity">
    <text evidence="3">Belongs to the bacterial microcompartments protein family.</text>
</comment>
<dbReference type="GO" id="GO:0031469">
    <property type="term" value="C:bacterial microcompartment"/>
    <property type="evidence" value="ECO:0007669"/>
    <property type="project" value="UniProtKB-SubCell"/>
</dbReference>
<evidence type="ECO:0000256" key="2">
    <source>
        <dbReference type="ARBA" id="ARBA00024446"/>
    </source>
</evidence>
<dbReference type="PIRSF" id="PIRSF034834">
    <property type="entry name" value="PduT"/>
    <property type="match status" value="1"/>
</dbReference>